<dbReference type="SMART" id="SM00028">
    <property type="entry name" value="TPR"/>
    <property type="match status" value="1"/>
</dbReference>
<evidence type="ECO:0000256" key="2">
    <source>
        <dbReference type="ARBA" id="ARBA00022803"/>
    </source>
</evidence>
<name>A0A1M6K1F3_9BACT</name>
<evidence type="ECO:0000256" key="3">
    <source>
        <dbReference type="PROSITE-ProRule" id="PRU00339"/>
    </source>
</evidence>
<dbReference type="PROSITE" id="PS50293">
    <property type="entry name" value="TPR_REGION"/>
    <property type="match status" value="1"/>
</dbReference>
<feature type="repeat" description="TPR" evidence="3">
    <location>
        <begin position="88"/>
        <end position="121"/>
    </location>
</feature>
<dbReference type="Proteomes" id="UP000183994">
    <property type="component" value="Unassembled WGS sequence"/>
</dbReference>
<dbReference type="PROSITE" id="PS50005">
    <property type="entry name" value="TPR"/>
    <property type="match status" value="1"/>
</dbReference>
<dbReference type="SUPFAM" id="SSF48452">
    <property type="entry name" value="TPR-like"/>
    <property type="match status" value="1"/>
</dbReference>
<evidence type="ECO:0000256" key="4">
    <source>
        <dbReference type="SAM" id="MobiDB-lite"/>
    </source>
</evidence>
<evidence type="ECO:0000256" key="1">
    <source>
        <dbReference type="ARBA" id="ARBA00022737"/>
    </source>
</evidence>
<evidence type="ECO:0000313" key="7">
    <source>
        <dbReference type="Proteomes" id="UP000183994"/>
    </source>
</evidence>
<dbReference type="AlphaFoldDB" id="A0A1M6K1F3"/>
<protein>
    <submittedName>
        <fullName evidence="6">Ca-activated chloride channel family protein</fullName>
    </submittedName>
</protein>
<feature type="signal peptide" evidence="5">
    <location>
        <begin position="1"/>
        <end position="21"/>
    </location>
</feature>
<keyword evidence="5" id="KW-0732">Signal</keyword>
<dbReference type="InterPro" id="IPR011990">
    <property type="entry name" value="TPR-like_helical_dom_sf"/>
</dbReference>
<keyword evidence="7" id="KW-1185">Reference proteome</keyword>
<feature type="chain" id="PRO_5012364451" evidence="5">
    <location>
        <begin position="22"/>
        <end position="308"/>
    </location>
</feature>
<evidence type="ECO:0000313" key="6">
    <source>
        <dbReference type="EMBL" id="SHJ52789.1"/>
    </source>
</evidence>
<feature type="region of interest" description="Disordered" evidence="4">
    <location>
        <begin position="139"/>
        <end position="275"/>
    </location>
</feature>
<dbReference type="RefSeq" id="WP_073475119.1">
    <property type="nucleotide sequence ID" value="NZ_FQZU01000008.1"/>
</dbReference>
<dbReference type="Gene3D" id="1.25.40.10">
    <property type="entry name" value="Tetratricopeptide repeat domain"/>
    <property type="match status" value="2"/>
</dbReference>
<dbReference type="STRING" id="1121393.SAMN02745216_01838"/>
<proteinExistence type="predicted"/>
<accession>A0A1M6K1F3</accession>
<organism evidence="6 7">
    <name type="scientific">Desulfatibacillum alkenivorans DSM 16219</name>
    <dbReference type="NCBI Taxonomy" id="1121393"/>
    <lineage>
        <taxon>Bacteria</taxon>
        <taxon>Pseudomonadati</taxon>
        <taxon>Thermodesulfobacteriota</taxon>
        <taxon>Desulfobacteria</taxon>
        <taxon>Desulfobacterales</taxon>
        <taxon>Desulfatibacillaceae</taxon>
        <taxon>Desulfatibacillum</taxon>
    </lineage>
</organism>
<dbReference type="InterPro" id="IPR019734">
    <property type="entry name" value="TPR_rpt"/>
</dbReference>
<sequence length="308" mass="34492">MKEFLISALSLLLCASLAWGAADGEALFKEGKYKDAAQAFADKDMENPQDVRWRYNRGVASYMAEDMEAAQSAFASAGVRSKDPEIQFRSAYNLGATLMKDEDYEKAAKEFQKALALNPQDEDAKENLKLALWRQAQVQQQQNQEQQGDQQGDQQQQQDGRQGDQNGQGQDSQSKDKQDGKQQGDQDQKQSGDQQQKSQGEDQEQGQDQQQQQSESAQGRQQDQQDEQSAAQAGDEEKQDQANLDGRMQALNKPEQAPQDQDAQAAMSSMEKKMADTLLDNVKENRVFRPDNKSAIISDDRANSGKRW</sequence>
<keyword evidence="2 3" id="KW-0802">TPR repeat</keyword>
<gene>
    <name evidence="6" type="ORF">SAMN02745216_01838</name>
</gene>
<evidence type="ECO:0000256" key="5">
    <source>
        <dbReference type="SAM" id="SignalP"/>
    </source>
</evidence>
<reference evidence="7" key="1">
    <citation type="submission" date="2016-11" db="EMBL/GenBank/DDBJ databases">
        <authorList>
            <person name="Varghese N."/>
            <person name="Submissions S."/>
        </authorList>
    </citation>
    <scope>NUCLEOTIDE SEQUENCE [LARGE SCALE GENOMIC DNA]</scope>
    <source>
        <strain evidence="7">DSM 16219</strain>
    </source>
</reference>
<keyword evidence="1" id="KW-0677">Repeat</keyword>
<feature type="compositionally biased region" description="Low complexity" evidence="4">
    <location>
        <begin position="256"/>
        <end position="266"/>
    </location>
</feature>
<dbReference type="InterPro" id="IPR013105">
    <property type="entry name" value="TPR_2"/>
</dbReference>
<dbReference type="Pfam" id="PF07719">
    <property type="entry name" value="TPR_2"/>
    <property type="match status" value="1"/>
</dbReference>
<dbReference type="EMBL" id="FQZU01000008">
    <property type="protein sequence ID" value="SHJ52789.1"/>
    <property type="molecule type" value="Genomic_DNA"/>
</dbReference>
<feature type="compositionally biased region" description="Low complexity" evidence="4">
    <location>
        <begin position="139"/>
        <end position="172"/>
    </location>
</feature>
<feature type="compositionally biased region" description="Low complexity" evidence="4">
    <location>
        <begin position="206"/>
        <end position="233"/>
    </location>
</feature>
<feature type="compositionally biased region" description="Basic and acidic residues" evidence="4">
    <location>
        <begin position="173"/>
        <end position="190"/>
    </location>
</feature>